<proteinExistence type="predicted"/>
<evidence type="ECO:0000313" key="3">
    <source>
        <dbReference type="Proteomes" id="UP000189161"/>
    </source>
</evidence>
<keyword evidence="1" id="KW-1133">Transmembrane helix</keyword>
<organism evidence="2 3">
    <name type="scientific">Rodentibacter trehalosifermentans</name>
    <dbReference type="NCBI Taxonomy" id="1908263"/>
    <lineage>
        <taxon>Bacteria</taxon>
        <taxon>Pseudomonadati</taxon>
        <taxon>Pseudomonadota</taxon>
        <taxon>Gammaproteobacteria</taxon>
        <taxon>Pasteurellales</taxon>
        <taxon>Pasteurellaceae</taxon>
        <taxon>Rodentibacter</taxon>
    </lineage>
</organism>
<evidence type="ECO:0000256" key="1">
    <source>
        <dbReference type="SAM" id="Phobius"/>
    </source>
</evidence>
<keyword evidence="1" id="KW-0812">Transmembrane</keyword>
<protein>
    <submittedName>
        <fullName evidence="2">Uncharacterized protein</fullName>
    </submittedName>
</protein>
<feature type="transmembrane region" description="Helical" evidence="1">
    <location>
        <begin position="20"/>
        <end position="39"/>
    </location>
</feature>
<comment type="caution">
    <text evidence="2">The sequence shown here is derived from an EMBL/GenBank/DDBJ whole genome shotgun (WGS) entry which is preliminary data.</text>
</comment>
<dbReference type="EMBL" id="MLHL01000042">
    <property type="protein sequence ID" value="OOF47819.1"/>
    <property type="molecule type" value="Genomic_DNA"/>
</dbReference>
<keyword evidence="1" id="KW-0472">Membrane</keyword>
<name>A0A1V3IZA2_9PAST</name>
<dbReference type="AlphaFoldDB" id="A0A1V3IZA2"/>
<feature type="transmembrane region" description="Helical" evidence="1">
    <location>
        <begin position="59"/>
        <end position="77"/>
    </location>
</feature>
<gene>
    <name evidence="2" type="ORF">BKK52_07835</name>
</gene>
<dbReference type="Proteomes" id="UP000189161">
    <property type="component" value="Unassembled WGS sequence"/>
</dbReference>
<sequence length="149" mass="17489">MKNDIKILRKLYRKLFLYKFIILMVSCSITAILLSNYWYNSIPDEYSFSSPFTRTMTHVLLTFLLLLLLVSIGHLFISIRVEKLLHNELLCLLSPDTISKLKTFILEKIGKDYIEEGDLMKFINKLEYEQSEEIKKGKMNNISKKSINS</sequence>
<reference evidence="2 3" key="1">
    <citation type="submission" date="2016-10" db="EMBL/GenBank/DDBJ databases">
        <title>Rodentibacter gen. nov. and new species.</title>
        <authorList>
            <person name="Christensen H."/>
        </authorList>
    </citation>
    <scope>NUCLEOTIDE SEQUENCE [LARGE SCALE GENOMIC DNA]</scope>
    <source>
        <strain evidence="2 3">H1987082031</strain>
    </source>
</reference>
<accession>A0A1V3IZA2</accession>
<evidence type="ECO:0000313" key="2">
    <source>
        <dbReference type="EMBL" id="OOF47819.1"/>
    </source>
</evidence>
<keyword evidence="3" id="KW-1185">Reference proteome</keyword>